<sequence length="451" mass="44853">MGVTVQTPALDPARVRRARIAVSAFFLTNGALYANLLPRLPEVKDAFGLSNTFYGLVVVAFPLGAILVGALPARAIRRFGSGRVAALGTVLLSACLAAAGVGAGLGAGTGLGVGVFLAAMFLGGALDAHVDTAQNAQGMGVQRARGRSVINSLHALWSLGAVVGGLMGAAALALGVPLGWHLPASGLVWSAVALVALRSALSPAEGQELRTVRPSDPLPDGTTTDPGTGGSRPDPGTGGSRPDPGTGGSRPDPGSGRAGTGRRATGRIVVVSLLPVAVIAMAGVMVEDAGQNWSAVYLNTELGAPLATAGLGLVALMAAQFVGRMLGDPMTDRWGRAAVVRSGAALSAAGMLLVVLAPAPVVAVAGFALAGFGCATLVPAAFHAADDIPGLRTGTGLALVSWLMRISFLGLSPAVGVLSDAVGLRAALLVVPGFALVAALMAGVLREPRAP</sequence>
<keyword evidence="3 6" id="KW-1133">Transmembrane helix</keyword>
<feature type="region of interest" description="Disordered" evidence="5">
    <location>
        <begin position="205"/>
        <end position="262"/>
    </location>
</feature>
<feature type="transmembrane region" description="Helical" evidence="6">
    <location>
        <begin position="268"/>
        <end position="286"/>
    </location>
</feature>
<evidence type="ECO:0000313" key="8">
    <source>
        <dbReference type="EMBL" id="GAA1763656.1"/>
    </source>
</evidence>
<evidence type="ECO:0000256" key="6">
    <source>
        <dbReference type="SAM" id="Phobius"/>
    </source>
</evidence>
<feature type="transmembrane region" description="Helical" evidence="6">
    <location>
        <begin position="338"/>
        <end position="357"/>
    </location>
</feature>
<evidence type="ECO:0000256" key="2">
    <source>
        <dbReference type="ARBA" id="ARBA00022692"/>
    </source>
</evidence>
<keyword evidence="2 6" id="KW-0812">Transmembrane</keyword>
<dbReference type="PROSITE" id="PS50850">
    <property type="entry name" value="MFS"/>
    <property type="match status" value="1"/>
</dbReference>
<feature type="transmembrane region" description="Helical" evidence="6">
    <location>
        <begin position="20"/>
        <end position="40"/>
    </location>
</feature>
<dbReference type="PANTHER" id="PTHR23514:SF13">
    <property type="entry name" value="INNER MEMBRANE PROTEIN YBJJ"/>
    <property type="match status" value="1"/>
</dbReference>
<keyword evidence="4 6" id="KW-0472">Membrane</keyword>
<name>A0ABP4WYY8_9MICC</name>
<proteinExistence type="predicted"/>
<dbReference type="Pfam" id="PF07690">
    <property type="entry name" value="MFS_1"/>
    <property type="match status" value="1"/>
</dbReference>
<protein>
    <submittedName>
        <fullName evidence="8">MFS transporter</fullName>
    </submittedName>
</protein>
<evidence type="ECO:0000313" key="9">
    <source>
        <dbReference type="Proteomes" id="UP001501204"/>
    </source>
</evidence>
<dbReference type="PANTHER" id="PTHR23514">
    <property type="entry name" value="BYPASS OF STOP CODON PROTEIN 6"/>
    <property type="match status" value="1"/>
</dbReference>
<evidence type="ECO:0000256" key="1">
    <source>
        <dbReference type="ARBA" id="ARBA00004651"/>
    </source>
</evidence>
<feature type="domain" description="Major facilitator superfamily (MFS) profile" evidence="7">
    <location>
        <begin position="268"/>
        <end position="451"/>
    </location>
</feature>
<dbReference type="InterPro" id="IPR020846">
    <property type="entry name" value="MFS_dom"/>
</dbReference>
<dbReference type="InterPro" id="IPR011701">
    <property type="entry name" value="MFS"/>
</dbReference>
<evidence type="ECO:0000259" key="7">
    <source>
        <dbReference type="PROSITE" id="PS50850"/>
    </source>
</evidence>
<feature type="transmembrane region" description="Helical" evidence="6">
    <location>
        <begin position="84"/>
        <end position="105"/>
    </location>
</feature>
<accession>A0ABP4WYY8</accession>
<dbReference type="SUPFAM" id="SSF103473">
    <property type="entry name" value="MFS general substrate transporter"/>
    <property type="match status" value="1"/>
</dbReference>
<feature type="compositionally biased region" description="Low complexity" evidence="5">
    <location>
        <begin position="214"/>
        <end position="262"/>
    </location>
</feature>
<dbReference type="CDD" id="cd17393">
    <property type="entry name" value="MFS_MosC_like"/>
    <property type="match status" value="1"/>
</dbReference>
<reference evidence="9" key="1">
    <citation type="journal article" date="2019" name="Int. J. Syst. Evol. Microbiol.">
        <title>The Global Catalogue of Microorganisms (GCM) 10K type strain sequencing project: providing services to taxonomists for standard genome sequencing and annotation.</title>
        <authorList>
            <consortium name="The Broad Institute Genomics Platform"/>
            <consortium name="The Broad Institute Genome Sequencing Center for Infectious Disease"/>
            <person name="Wu L."/>
            <person name="Ma J."/>
        </authorList>
    </citation>
    <scope>NUCLEOTIDE SEQUENCE [LARGE SCALE GENOMIC DNA]</scope>
    <source>
        <strain evidence="9">JCM 14735</strain>
    </source>
</reference>
<comment type="caution">
    <text evidence="8">The sequence shown here is derived from an EMBL/GenBank/DDBJ whole genome shotgun (WGS) entry which is preliminary data.</text>
</comment>
<comment type="subcellular location">
    <subcellularLocation>
        <location evidence="1">Cell membrane</location>
        <topology evidence="1">Multi-pass membrane protein</topology>
    </subcellularLocation>
</comment>
<feature type="transmembrane region" description="Helical" evidence="6">
    <location>
        <begin position="111"/>
        <end position="130"/>
    </location>
</feature>
<dbReference type="EMBL" id="BAAAOA010000028">
    <property type="protein sequence ID" value="GAA1763656.1"/>
    <property type="molecule type" value="Genomic_DNA"/>
</dbReference>
<feature type="transmembrane region" description="Helical" evidence="6">
    <location>
        <begin position="306"/>
        <end position="326"/>
    </location>
</feature>
<feature type="transmembrane region" description="Helical" evidence="6">
    <location>
        <begin position="52"/>
        <end position="72"/>
    </location>
</feature>
<feature type="transmembrane region" description="Helical" evidence="6">
    <location>
        <begin position="180"/>
        <end position="201"/>
    </location>
</feature>
<dbReference type="Gene3D" id="1.20.1250.20">
    <property type="entry name" value="MFS general substrate transporter like domains"/>
    <property type="match status" value="2"/>
</dbReference>
<dbReference type="Proteomes" id="UP001501204">
    <property type="component" value="Unassembled WGS sequence"/>
</dbReference>
<feature type="transmembrane region" description="Helical" evidence="6">
    <location>
        <begin position="424"/>
        <end position="445"/>
    </location>
</feature>
<feature type="transmembrane region" description="Helical" evidence="6">
    <location>
        <begin position="363"/>
        <end position="385"/>
    </location>
</feature>
<evidence type="ECO:0000256" key="3">
    <source>
        <dbReference type="ARBA" id="ARBA00022989"/>
    </source>
</evidence>
<dbReference type="InterPro" id="IPR051788">
    <property type="entry name" value="MFS_Transporter"/>
</dbReference>
<dbReference type="InterPro" id="IPR036259">
    <property type="entry name" value="MFS_trans_sf"/>
</dbReference>
<evidence type="ECO:0000256" key="4">
    <source>
        <dbReference type="ARBA" id="ARBA00023136"/>
    </source>
</evidence>
<keyword evidence="9" id="KW-1185">Reference proteome</keyword>
<gene>
    <name evidence="8" type="ORF">GCM10009767_23010</name>
</gene>
<feature type="transmembrane region" description="Helical" evidence="6">
    <location>
        <begin position="397"/>
        <end position="418"/>
    </location>
</feature>
<organism evidence="8 9">
    <name type="scientific">Kocuria aegyptia</name>
    <dbReference type="NCBI Taxonomy" id="330943"/>
    <lineage>
        <taxon>Bacteria</taxon>
        <taxon>Bacillati</taxon>
        <taxon>Actinomycetota</taxon>
        <taxon>Actinomycetes</taxon>
        <taxon>Micrococcales</taxon>
        <taxon>Micrococcaceae</taxon>
        <taxon>Kocuria</taxon>
    </lineage>
</organism>
<feature type="transmembrane region" description="Helical" evidence="6">
    <location>
        <begin position="151"/>
        <end position="174"/>
    </location>
</feature>
<evidence type="ECO:0000256" key="5">
    <source>
        <dbReference type="SAM" id="MobiDB-lite"/>
    </source>
</evidence>